<reference evidence="2" key="1">
    <citation type="journal article" date="2023" name="Mol. Phylogenet. Evol.">
        <title>Genome-scale phylogeny and comparative genomics of the fungal order Sordariales.</title>
        <authorList>
            <person name="Hensen N."/>
            <person name="Bonometti L."/>
            <person name="Westerberg I."/>
            <person name="Brannstrom I.O."/>
            <person name="Guillou S."/>
            <person name="Cros-Aarteil S."/>
            <person name="Calhoun S."/>
            <person name="Haridas S."/>
            <person name="Kuo A."/>
            <person name="Mondo S."/>
            <person name="Pangilinan J."/>
            <person name="Riley R."/>
            <person name="LaButti K."/>
            <person name="Andreopoulos B."/>
            <person name="Lipzen A."/>
            <person name="Chen C."/>
            <person name="Yan M."/>
            <person name="Daum C."/>
            <person name="Ng V."/>
            <person name="Clum A."/>
            <person name="Steindorff A."/>
            <person name="Ohm R.A."/>
            <person name="Martin F."/>
            <person name="Silar P."/>
            <person name="Natvig D.O."/>
            <person name="Lalanne C."/>
            <person name="Gautier V."/>
            <person name="Ament-Velasquez S.L."/>
            <person name="Kruys A."/>
            <person name="Hutchinson M.I."/>
            <person name="Powell A.J."/>
            <person name="Barry K."/>
            <person name="Miller A.N."/>
            <person name="Grigoriev I.V."/>
            <person name="Debuchy R."/>
            <person name="Gladieux P."/>
            <person name="Hiltunen Thoren M."/>
            <person name="Johannesson H."/>
        </authorList>
    </citation>
    <scope>NUCLEOTIDE SEQUENCE</scope>
    <source>
        <strain evidence="2">CBS 123565</strain>
    </source>
</reference>
<comment type="caution">
    <text evidence="2">The sequence shown here is derived from an EMBL/GenBank/DDBJ whole genome shotgun (WGS) entry which is preliminary data.</text>
</comment>
<dbReference type="EMBL" id="MU853412">
    <property type="protein sequence ID" value="KAK4133445.1"/>
    <property type="molecule type" value="Genomic_DNA"/>
</dbReference>
<dbReference type="InterPro" id="IPR029063">
    <property type="entry name" value="SAM-dependent_MTases_sf"/>
</dbReference>
<name>A0AAN6ZBZ0_9PEZI</name>
<dbReference type="Proteomes" id="UP001304895">
    <property type="component" value="Unassembled WGS sequence"/>
</dbReference>
<dbReference type="Gene3D" id="3.40.50.150">
    <property type="entry name" value="Vaccinia Virus protein VP39"/>
    <property type="match status" value="1"/>
</dbReference>
<keyword evidence="3" id="KW-1185">Reference proteome</keyword>
<protein>
    <recommendedName>
        <fullName evidence="4">Methyltransferase</fullName>
    </recommendedName>
</protein>
<dbReference type="AlphaFoldDB" id="A0AAN6ZBZ0"/>
<gene>
    <name evidence="2" type="ORF">BT67DRAFT_442894</name>
</gene>
<evidence type="ECO:0000313" key="3">
    <source>
        <dbReference type="Proteomes" id="UP001304895"/>
    </source>
</evidence>
<reference evidence="2" key="2">
    <citation type="submission" date="2023-05" db="EMBL/GenBank/DDBJ databases">
        <authorList>
            <consortium name="Lawrence Berkeley National Laboratory"/>
            <person name="Steindorff A."/>
            <person name="Hensen N."/>
            <person name="Bonometti L."/>
            <person name="Westerberg I."/>
            <person name="Brannstrom I.O."/>
            <person name="Guillou S."/>
            <person name="Cros-Aarteil S."/>
            <person name="Calhoun S."/>
            <person name="Haridas S."/>
            <person name="Kuo A."/>
            <person name="Mondo S."/>
            <person name="Pangilinan J."/>
            <person name="Riley R."/>
            <person name="Labutti K."/>
            <person name="Andreopoulos B."/>
            <person name="Lipzen A."/>
            <person name="Chen C."/>
            <person name="Yanf M."/>
            <person name="Daum C."/>
            <person name="Ng V."/>
            <person name="Clum A."/>
            <person name="Ohm R."/>
            <person name="Martin F."/>
            <person name="Silar P."/>
            <person name="Natvig D."/>
            <person name="Lalanne C."/>
            <person name="Gautier V."/>
            <person name="Ament-Velasquez S.L."/>
            <person name="Kruys A."/>
            <person name="Hutchinson M.I."/>
            <person name="Powell A.J."/>
            <person name="Barry K."/>
            <person name="Miller A.N."/>
            <person name="Grigoriev I.V."/>
            <person name="Debuchy R."/>
            <person name="Gladieux P."/>
            <person name="Thoren M.H."/>
            <person name="Johannesson H."/>
        </authorList>
    </citation>
    <scope>NUCLEOTIDE SEQUENCE</scope>
    <source>
        <strain evidence="2">CBS 123565</strain>
    </source>
</reference>
<dbReference type="SUPFAM" id="SSF53335">
    <property type="entry name" value="S-adenosyl-L-methionine-dependent methyltransferases"/>
    <property type="match status" value="1"/>
</dbReference>
<proteinExistence type="predicted"/>
<evidence type="ECO:0000313" key="2">
    <source>
        <dbReference type="EMBL" id="KAK4133445.1"/>
    </source>
</evidence>
<accession>A0AAN6ZBZ0</accession>
<sequence>MVAAYNARAANQGLTPAEMYAHQGNICTRDDGDATAAAFASPEFSGFDVAAVGLGFHHFDDPALAARKLAARLKVGGVLVIIDFLPHGKPDPAHAAASTVTHHGFSEAQMRRIYDQAGVGNDFALEEVANVVFNTHTHTHAGSEHTHAHTGSEHTHTGSDHTHTHTGSEHSHPPGHEPEMRRTIFIARGVKA</sequence>
<evidence type="ECO:0008006" key="4">
    <source>
        <dbReference type="Google" id="ProtNLM"/>
    </source>
</evidence>
<evidence type="ECO:0000256" key="1">
    <source>
        <dbReference type="SAM" id="MobiDB-lite"/>
    </source>
</evidence>
<feature type="compositionally biased region" description="Basic and acidic residues" evidence="1">
    <location>
        <begin position="141"/>
        <end position="181"/>
    </location>
</feature>
<organism evidence="2 3">
    <name type="scientific">Trichocladium antarcticum</name>
    <dbReference type="NCBI Taxonomy" id="1450529"/>
    <lineage>
        <taxon>Eukaryota</taxon>
        <taxon>Fungi</taxon>
        <taxon>Dikarya</taxon>
        <taxon>Ascomycota</taxon>
        <taxon>Pezizomycotina</taxon>
        <taxon>Sordariomycetes</taxon>
        <taxon>Sordariomycetidae</taxon>
        <taxon>Sordariales</taxon>
        <taxon>Chaetomiaceae</taxon>
        <taxon>Trichocladium</taxon>
    </lineage>
</organism>
<feature type="region of interest" description="Disordered" evidence="1">
    <location>
        <begin position="140"/>
        <end position="181"/>
    </location>
</feature>